<dbReference type="InterPro" id="IPR050312">
    <property type="entry name" value="IolE/XylAMocC-like"/>
</dbReference>
<evidence type="ECO:0000259" key="1">
    <source>
        <dbReference type="Pfam" id="PF01261"/>
    </source>
</evidence>
<organism evidence="2 3">
    <name type="scientific">Quadrisphaera setariae</name>
    <dbReference type="NCBI Taxonomy" id="2593304"/>
    <lineage>
        <taxon>Bacteria</taxon>
        <taxon>Bacillati</taxon>
        <taxon>Actinomycetota</taxon>
        <taxon>Actinomycetes</taxon>
        <taxon>Kineosporiales</taxon>
        <taxon>Kineosporiaceae</taxon>
        <taxon>Quadrisphaera</taxon>
    </lineage>
</organism>
<sequence length="274" mass="29106">MSTPQISVQLYTVKDALDADLEGTAARLAGLGLDTVEAFDFVRRPAELKAAFDAHGLRARTGHAFLLSEEITSPDGTVGKLPTLDETLQAAKTLGVEVVIDPFTTADRWQTRESVAAMADRLNDAAEAAQAHGLRVGYHNHDHELRAQIDGRPALEVFADLLDPRVLLEVDLYWATAAGVDAAALLTRLGNRVVAVHAKDGPMREGISTAELPRDQVPAGQGDVPLAAALGAASAAQFAVIEFDHYEGDLFEGIAASRAWLAQTLPQVQQGASA</sequence>
<dbReference type="Gene3D" id="3.20.20.150">
    <property type="entry name" value="Divalent-metal-dependent TIM barrel enzymes"/>
    <property type="match status" value="1"/>
</dbReference>
<evidence type="ECO:0000313" key="3">
    <source>
        <dbReference type="Proteomes" id="UP000321234"/>
    </source>
</evidence>
<keyword evidence="2" id="KW-0413">Isomerase</keyword>
<accession>A0A5C8Z5D8</accession>
<dbReference type="PANTHER" id="PTHR12110">
    <property type="entry name" value="HYDROXYPYRUVATE ISOMERASE"/>
    <property type="match status" value="1"/>
</dbReference>
<proteinExistence type="predicted"/>
<reference evidence="2 3" key="1">
    <citation type="submission" date="2019-07" db="EMBL/GenBank/DDBJ databases">
        <title>Quadrisphaera sp. strain DD2A genome sequencing and assembly.</title>
        <authorList>
            <person name="Kim I."/>
        </authorList>
    </citation>
    <scope>NUCLEOTIDE SEQUENCE [LARGE SCALE GENOMIC DNA]</scope>
    <source>
        <strain evidence="2 3">DD2A</strain>
    </source>
</reference>
<dbReference type="InterPro" id="IPR036237">
    <property type="entry name" value="Xyl_isomerase-like_sf"/>
</dbReference>
<feature type="domain" description="Xylose isomerase-like TIM barrel" evidence="1">
    <location>
        <begin position="27"/>
        <end position="262"/>
    </location>
</feature>
<dbReference type="Pfam" id="PF01261">
    <property type="entry name" value="AP_endonuc_2"/>
    <property type="match status" value="1"/>
</dbReference>
<protein>
    <submittedName>
        <fullName evidence="2">Sugar phosphate isomerase/epimerase</fullName>
    </submittedName>
</protein>
<dbReference type="GO" id="GO:0016853">
    <property type="term" value="F:isomerase activity"/>
    <property type="evidence" value="ECO:0007669"/>
    <property type="project" value="UniProtKB-KW"/>
</dbReference>
<dbReference type="SUPFAM" id="SSF51658">
    <property type="entry name" value="Xylose isomerase-like"/>
    <property type="match status" value="1"/>
</dbReference>
<dbReference type="RefSeq" id="WP_147927604.1">
    <property type="nucleotide sequence ID" value="NZ_VKAC01000011.1"/>
</dbReference>
<dbReference type="Proteomes" id="UP000321234">
    <property type="component" value="Unassembled WGS sequence"/>
</dbReference>
<dbReference type="PANTHER" id="PTHR12110:SF41">
    <property type="entry name" value="INOSOSE DEHYDRATASE"/>
    <property type="match status" value="1"/>
</dbReference>
<dbReference type="AlphaFoldDB" id="A0A5C8Z5D8"/>
<dbReference type="InterPro" id="IPR013022">
    <property type="entry name" value="Xyl_isomerase-like_TIM-brl"/>
</dbReference>
<name>A0A5C8Z5D8_9ACTN</name>
<evidence type="ECO:0000313" key="2">
    <source>
        <dbReference type="EMBL" id="TXR52837.1"/>
    </source>
</evidence>
<dbReference type="OrthoDB" id="5182842at2"/>
<comment type="caution">
    <text evidence="2">The sequence shown here is derived from an EMBL/GenBank/DDBJ whole genome shotgun (WGS) entry which is preliminary data.</text>
</comment>
<dbReference type="EMBL" id="VKAC01000011">
    <property type="protein sequence ID" value="TXR52837.1"/>
    <property type="molecule type" value="Genomic_DNA"/>
</dbReference>
<keyword evidence="3" id="KW-1185">Reference proteome</keyword>
<gene>
    <name evidence="2" type="ORF">FMM08_17120</name>
</gene>